<dbReference type="EMBL" id="HACA01026714">
    <property type="protein sequence ID" value="CDW44075.1"/>
    <property type="molecule type" value="Transcribed_RNA"/>
</dbReference>
<dbReference type="AlphaFoldDB" id="A0A0K2V185"/>
<reference evidence="1" key="1">
    <citation type="submission" date="2014-05" db="EMBL/GenBank/DDBJ databases">
        <authorList>
            <person name="Chronopoulou M."/>
        </authorList>
    </citation>
    <scope>NUCLEOTIDE SEQUENCE</scope>
    <source>
        <tissue evidence="1">Whole organism</tissue>
    </source>
</reference>
<evidence type="ECO:0000313" key="1">
    <source>
        <dbReference type="EMBL" id="CDW44075.1"/>
    </source>
</evidence>
<proteinExistence type="predicted"/>
<name>A0A0K2V185_LEPSM</name>
<protein>
    <submittedName>
        <fullName evidence="1">Uncharacterized protein</fullName>
    </submittedName>
</protein>
<feature type="non-terminal residue" evidence="1">
    <location>
        <position position="126"/>
    </location>
</feature>
<organism evidence="1">
    <name type="scientific">Lepeophtheirus salmonis</name>
    <name type="common">Salmon louse</name>
    <name type="synonym">Caligus salmonis</name>
    <dbReference type="NCBI Taxonomy" id="72036"/>
    <lineage>
        <taxon>Eukaryota</taxon>
        <taxon>Metazoa</taxon>
        <taxon>Ecdysozoa</taxon>
        <taxon>Arthropoda</taxon>
        <taxon>Crustacea</taxon>
        <taxon>Multicrustacea</taxon>
        <taxon>Hexanauplia</taxon>
        <taxon>Copepoda</taxon>
        <taxon>Siphonostomatoida</taxon>
        <taxon>Caligidae</taxon>
        <taxon>Lepeophtheirus</taxon>
    </lineage>
</organism>
<accession>A0A0K2V185</accession>
<dbReference type="OrthoDB" id="6366357at2759"/>
<sequence length="126" mass="14603">MSNINQLLTKSSLHRLAVILICCVFNVNSFKEFRSAKLDYKKGGPLSFFDSSLHPKFGRLHELVHKINTSYDVQSYLRTYHDRLEETTAMDFAQSTISQRSNSIRSYLEEMHYLIVPSKGLFHEKG</sequence>